<keyword evidence="2" id="KW-1185">Reference proteome</keyword>
<dbReference type="EMBL" id="AZIL01002875">
    <property type="protein sequence ID" value="EWM20691.1"/>
    <property type="molecule type" value="Genomic_DNA"/>
</dbReference>
<dbReference type="AlphaFoldDB" id="W7TJZ6"/>
<gene>
    <name evidence="1" type="ORF">Naga_100433g4</name>
</gene>
<sequence length="69" mass="8106">MQDRRGSRRWSACCSDDDFIRVERWVNNQRALAPAAETLGCDRVPVEKERRRLPPVQRAVCVAVTWRCY</sequence>
<evidence type="ECO:0000313" key="1">
    <source>
        <dbReference type="EMBL" id="EWM20691.1"/>
    </source>
</evidence>
<protein>
    <submittedName>
        <fullName evidence="1">Uncharacterized protein</fullName>
    </submittedName>
</protein>
<dbReference type="Proteomes" id="UP000019335">
    <property type="component" value="Unassembled WGS sequence"/>
</dbReference>
<accession>W7TJZ6</accession>
<organism evidence="1 2">
    <name type="scientific">Nannochloropsis gaditana</name>
    <dbReference type="NCBI Taxonomy" id="72520"/>
    <lineage>
        <taxon>Eukaryota</taxon>
        <taxon>Sar</taxon>
        <taxon>Stramenopiles</taxon>
        <taxon>Ochrophyta</taxon>
        <taxon>Eustigmatophyceae</taxon>
        <taxon>Eustigmatales</taxon>
        <taxon>Monodopsidaceae</taxon>
        <taxon>Nannochloropsis</taxon>
    </lineage>
</organism>
<name>W7TJZ6_9STRA</name>
<reference evidence="1 2" key="1">
    <citation type="journal article" date="2014" name="Mol. Plant">
        <title>Chromosome Scale Genome Assembly and Transcriptome Profiling of Nannochloropsis gaditana in Nitrogen Depletion.</title>
        <authorList>
            <person name="Corteggiani Carpinelli E."/>
            <person name="Telatin A."/>
            <person name="Vitulo N."/>
            <person name="Forcato C."/>
            <person name="D'Angelo M."/>
            <person name="Schiavon R."/>
            <person name="Vezzi A."/>
            <person name="Giacometti G.M."/>
            <person name="Morosinotto T."/>
            <person name="Valle G."/>
        </authorList>
    </citation>
    <scope>NUCLEOTIDE SEQUENCE [LARGE SCALE GENOMIC DNA]</scope>
    <source>
        <strain evidence="1 2">B-31</strain>
    </source>
</reference>
<proteinExistence type="predicted"/>
<evidence type="ECO:0000313" key="2">
    <source>
        <dbReference type="Proteomes" id="UP000019335"/>
    </source>
</evidence>
<comment type="caution">
    <text evidence="1">The sequence shown here is derived from an EMBL/GenBank/DDBJ whole genome shotgun (WGS) entry which is preliminary data.</text>
</comment>